<feature type="compositionally biased region" description="Polar residues" evidence="1">
    <location>
        <begin position="50"/>
        <end position="59"/>
    </location>
</feature>
<dbReference type="InterPro" id="IPR035890">
    <property type="entry name" value="Anti-sigma-28_factor_FlgM_sf"/>
</dbReference>
<accession>A0A928KTH3</accession>
<dbReference type="Pfam" id="PF04316">
    <property type="entry name" value="FlgM"/>
    <property type="match status" value="1"/>
</dbReference>
<name>A0A928KTH3_9FIRM</name>
<dbReference type="RefSeq" id="WP_020073262.1">
    <property type="nucleotide sequence ID" value="NZ_SVNY01000002.1"/>
</dbReference>
<sequence>MRIENQGYVSNTSGSGYVNKASQNSELNRQQTNGAKLDKISASSRRDTIEISQRSQTERPTLVQAKEQIVASLRQEKSPEFLEELKSRIASGEYNVDPYELAGLLLDQSV</sequence>
<feature type="compositionally biased region" description="Basic and acidic residues" evidence="1">
    <location>
        <begin position="36"/>
        <end position="49"/>
    </location>
</feature>
<evidence type="ECO:0000313" key="4">
    <source>
        <dbReference type="Proteomes" id="UP000754750"/>
    </source>
</evidence>
<dbReference type="EMBL" id="SVNY01000002">
    <property type="protein sequence ID" value="MBE6832631.1"/>
    <property type="molecule type" value="Genomic_DNA"/>
</dbReference>
<comment type="caution">
    <text evidence="3">The sequence shown here is derived from an EMBL/GenBank/DDBJ whole genome shotgun (WGS) entry which is preliminary data.</text>
</comment>
<feature type="compositionally biased region" description="Polar residues" evidence="1">
    <location>
        <begin position="7"/>
        <end position="34"/>
    </location>
</feature>
<dbReference type="Proteomes" id="UP000754750">
    <property type="component" value="Unassembled WGS sequence"/>
</dbReference>
<organism evidence="3 4">
    <name type="scientific">Faecalispora sporosphaeroides</name>
    <dbReference type="NCBI Taxonomy" id="1549"/>
    <lineage>
        <taxon>Bacteria</taxon>
        <taxon>Bacillati</taxon>
        <taxon>Bacillota</taxon>
        <taxon>Clostridia</taxon>
        <taxon>Eubacteriales</taxon>
        <taxon>Oscillospiraceae</taxon>
        <taxon>Faecalispora</taxon>
    </lineage>
</organism>
<dbReference type="AlphaFoldDB" id="A0A928KTH3"/>
<proteinExistence type="predicted"/>
<evidence type="ECO:0000313" key="3">
    <source>
        <dbReference type="EMBL" id="MBE6832631.1"/>
    </source>
</evidence>
<gene>
    <name evidence="3" type="ORF">E7512_03470</name>
</gene>
<dbReference type="SUPFAM" id="SSF101498">
    <property type="entry name" value="Anti-sigma factor FlgM"/>
    <property type="match status" value="1"/>
</dbReference>
<protein>
    <submittedName>
        <fullName evidence="3">Flagellar biosynthesis protein FlgM</fullName>
    </submittedName>
</protein>
<keyword evidence="3" id="KW-0969">Cilium</keyword>
<dbReference type="InterPro" id="IPR031316">
    <property type="entry name" value="FlgM_C"/>
</dbReference>
<keyword evidence="3" id="KW-0966">Cell projection</keyword>
<evidence type="ECO:0000259" key="2">
    <source>
        <dbReference type="Pfam" id="PF04316"/>
    </source>
</evidence>
<keyword evidence="3" id="KW-0282">Flagellum</keyword>
<feature type="domain" description="Anti-sigma-28 factor FlgM C-terminal" evidence="2">
    <location>
        <begin position="47"/>
        <end position="106"/>
    </location>
</feature>
<evidence type="ECO:0000256" key="1">
    <source>
        <dbReference type="SAM" id="MobiDB-lite"/>
    </source>
</evidence>
<feature type="region of interest" description="Disordered" evidence="1">
    <location>
        <begin position="1"/>
        <end position="60"/>
    </location>
</feature>
<reference evidence="3" key="1">
    <citation type="submission" date="2019-04" db="EMBL/GenBank/DDBJ databases">
        <title>Evolution of Biomass-Degrading Anaerobic Consortia Revealed by Metagenomics.</title>
        <authorList>
            <person name="Peng X."/>
        </authorList>
    </citation>
    <scope>NUCLEOTIDE SEQUENCE</scope>
    <source>
        <strain evidence="3">SIG551</strain>
    </source>
</reference>